<evidence type="ECO:0000313" key="3">
    <source>
        <dbReference type="Proteomes" id="UP000654471"/>
    </source>
</evidence>
<evidence type="ECO:0000256" key="1">
    <source>
        <dbReference type="SAM" id="MobiDB-lite"/>
    </source>
</evidence>
<reference evidence="3" key="1">
    <citation type="journal article" date="2019" name="Int. J. Syst. Evol. Microbiol.">
        <title>The Global Catalogue of Microorganisms (GCM) 10K type strain sequencing project: providing services to taxonomists for standard genome sequencing and annotation.</title>
        <authorList>
            <consortium name="The Broad Institute Genomics Platform"/>
            <consortium name="The Broad Institute Genome Sequencing Center for Infectious Disease"/>
            <person name="Wu L."/>
            <person name="Ma J."/>
        </authorList>
    </citation>
    <scope>NUCLEOTIDE SEQUENCE [LARGE SCALE GENOMIC DNA]</scope>
    <source>
        <strain evidence="3">JCM 3399</strain>
    </source>
</reference>
<name>A0ABQ2UU27_9ACTN</name>
<protein>
    <submittedName>
        <fullName evidence="2">Uncharacterized protein</fullName>
    </submittedName>
</protein>
<dbReference type="EMBL" id="BMRP01000003">
    <property type="protein sequence ID" value="GGU50339.1"/>
    <property type="molecule type" value="Genomic_DNA"/>
</dbReference>
<organism evidence="2 3">
    <name type="scientific">Streptomyces albospinus</name>
    <dbReference type="NCBI Taxonomy" id="285515"/>
    <lineage>
        <taxon>Bacteria</taxon>
        <taxon>Bacillati</taxon>
        <taxon>Actinomycetota</taxon>
        <taxon>Actinomycetes</taxon>
        <taxon>Kitasatosporales</taxon>
        <taxon>Streptomycetaceae</taxon>
        <taxon>Streptomyces</taxon>
    </lineage>
</organism>
<sequence length="81" mass="9008">MEGQGAQRGCRGAHPGRFDRTSGVARVMDQELDLDPDAARWSRFETYPVQVSLKFRFRRCRPYTHGFLLPSGAAAGLPPST</sequence>
<proteinExistence type="predicted"/>
<feature type="region of interest" description="Disordered" evidence="1">
    <location>
        <begin position="1"/>
        <end position="21"/>
    </location>
</feature>
<gene>
    <name evidence="2" type="ORF">GCM10010211_13290</name>
</gene>
<accession>A0ABQ2UU27</accession>
<evidence type="ECO:0000313" key="2">
    <source>
        <dbReference type="EMBL" id="GGU50339.1"/>
    </source>
</evidence>
<dbReference type="Proteomes" id="UP000654471">
    <property type="component" value="Unassembled WGS sequence"/>
</dbReference>
<keyword evidence="3" id="KW-1185">Reference proteome</keyword>
<comment type="caution">
    <text evidence="2">The sequence shown here is derived from an EMBL/GenBank/DDBJ whole genome shotgun (WGS) entry which is preliminary data.</text>
</comment>